<dbReference type="Proteomes" id="UP001500582">
    <property type="component" value="Unassembled WGS sequence"/>
</dbReference>
<dbReference type="InterPro" id="IPR021457">
    <property type="entry name" value="DUF3108"/>
</dbReference>
<feature type="chain" id="PRO_5046695481" description="DUF3108 domain-containing protein" evidence="1">
    <location>
        <begin position="37"/>
        <end position="275"/>
    </location>
</feature>
<proteinExistence type="predicted"/>
<reference evidence="3" key="1">
    <citation type="journal article" date="2019" name="Int. J. Syst. Evol. Microbiol.">
        <title>The Global Catalogue of Microorganisms (GCM) 10K type strain sequencing project: providing services to taxonomists for standard genome sequencing and annotation.</title>
        <authorList>
            <consortium name="The Broad Institute Genomics Platform"/>
            <consortium name="The Broad Institute Genome Sequencing Center for Infectious Disease"/>
            <person name="Wu L."/>
            <person name="Ma J."/>
        </authorList>
    </citation>
    <scope>NUCLEOTIDE SEQUENCE [LARGE SCALE GENOMIC DNA]</scope>
    <source>
        <strain evidence="3">JCM 17705</strain>
    </source>
</reference>
<keyword evidence="3" id="KW-1185">Reference proteome</keyword>
<gene>
    <name evidence="2" type="ORF">GCM10023149_36560</name>
</gene>
<evidence type="ECO:0000256" key="1">
    <source>
        <dbReference type="SAM" id="SignalP"/>
    </source>
</evidence>
<evidence type="ECO:0008006" key="4">
    <source>
        <dbReference type="Google" id="ProtNLM"/>
    </source>
</evidence>
<name>A0ABP8GWH2_9SPHI</name>
<keyword evidence="1" id="KW-0732">Signal</keyword>
<feature type="signal peptide" evidence="1">
    <location>
        <begin position="1"/>
        <end position="36"/>
    </location>
</feature>
<comment type="caution">
    <text evidence="2">The sequence shown here is derived from an EMBL/GenBank/DDBJ whole genome shotgun (WGS) entry which is preliminary data.</text>
</comment>
<evidence type="ECO:0000313" key="3">
    <source>
        <dbReference type="Proteomes" id="UP001500582"/>
    </source>
</evidence>
<dbReference type="Pfam" id="PF11306">
    <property type="entry name" value="DUF3108"/>
    <property type="match status" value="1"/>
</dbReference>
<sequence length="275" mass="31278">MHILLTYLYNVQKEHSIKRYILATLLLLASAVSSSAQDIDKVNNTVFGVGEQLSYKLKYGFFTAAEANLRTEESSQKFNGKPAFHIIAEGKTAGTFDIFYKVRNTYESFVDKSTLLPYLYTENRKEGSYKHSDKVSFDHETGKITADKGVFPFKGQMFDFVSAYYFARSLDISKLKIGETIDMPYFLEDGVHKLNITYLGKEKMKCSMGTFNCLKFNPTIIPGKIFKKNSKLYLWITDDANRIPVRAHVEVIVGSLTMDLTDAKGLKYPLNPIKK</sequence>
<protein>
    <recommendedName>
        <fullName evidence="4">DUF3108 domain-containing protein</fullName>
    </recommendedName>
</protein>
<organism evidence="2 3">
    <name type="scientific">Mucilaginibacter gynuensis</name>
    <dbReference type="NCBI Taxonomy" id="1302236"/>
    <lineage>
        <taxon>Bacteria</taxon>
        <taxon>Pseudomonadati</taxon>
        <taxon>Bacteroidota</taxon>
        <taxon>Sphingobacteriia</taxon>
        <taxon>Sphingobacteriales</taxon>
        <taxon>Sphingobacteriaceae</taxon>
        <taxon>Mucilaginibacter</taxon>
    </lineage>
</organism>
<dbReference type="EMBL" id="BAABFT010000010">
    <property type="protein sequence ID" value="GAA4330981.1"/>
    <property type="molecule type" value="Genomic_DNA"/>
</dbReference>
<accession>A0ABP8GWH2</accession>
<evidence type="ECO:0000313" key="2">
    <source>
        <dbReference type="EMBL" id="GAA4330981.1"/>
    </source>
</evidence>